<protein>
    <submittedName>
        <fullName evidence="1">Uncharacterized protein</fullName>
    </submittedName>
</protein>
<evidence type="ECO:0000313" key="2">
    <source>
        <dbReference type="Proteomes" id="UP000887116"/>
    </source>
</evidence>
<organism evidence="1 2">
    <name type="scientific">Trichonephila clavata</name>
    <name type="common">Joro spider</name>
    <name type="synonym">Nephila clavata</name>
    <dbReference type="NCBI Taxonomy" id="2740835"/>
    <lineage>
        <taxon>Eukaryota</taxon>
        <taxon>Metazoa</taxon>
        <taxon>Ecdysozoa</taxon>
        <taxon>Arthropoda</taxon>
        <taxon>Chelicerata</taxon>
        <taxon>Arachnida</taxon>
        <taxon>Araneae</taxon>
        <taxon>Araneomorphae</taxon>
        <taxon>Entelegynae</taxon>
        <taxon>Araneoidea</taxon>
        <taxon>Nephilidae</taxon>
        <taxon>Trichonephila</taxon>
    </lineage>
</organism>
<comment type="caution">
    <text evidence="1">The sequence shown here is derived from an EMBL/GenBank/DDBJ whole genome shotgun (WGS) entry which is preliminary data.</text>
</comment>
<dbReference type="EMBL" id="BMAO01005622">
    <property type="protein sequence ID" value="GFR02667.1"/>
    <property type="molecule type" value="Genomic_DNA"/>
</dbReference>
<accession>A0A8X6LBP2</accession>
<dbReference type="AlphaFoldDB" id="A0A8X6LBP2"/>
<reference evidence="1" key="1">
    <citation type="submission" date="2020-07" db="EMBL/GenBank/DDBJ databases">
        <title>Multicomponent nature underlies the extraordinary mechanical properties of spider dragline silk.</title>
        <authorList>
            <person name="Kono N."/>
            <person name="Nakamura H."/>
            <person name="Mori M."/>
            <person name="Yoshida Y."/>
            <person name="Ohtoshi R."/>
            <person name="Malay A.D."/>
            <person name="Moran D.A.P."/>
            <person name="Tomita M."/>
            <person name="Numata K."/>
            <person name="Arakawa K."/>
        </authorList>
    </citation>
    <scope>NUCLEOTIDE SEQUENCE</scope>
</reference>
<sequence>MEVVVPAERSHVTVTIESSFKTLRDLYSASLLDLLPAADWCRKIVDNIVDHYSVISRVLHGSAWFTHGHGLFIGVYGSDLVLTETCHAEEANT</sequence>
<proteinExistence type="predicted"/>
<dbReference type="Proteomes" id="UP000887116">
    <property type="component" value="Unassembled WGS sequence"/>
</dbReference>
<name>A0A8X6LBP2_TRICU</name>
<gene>
    <name evidence="1" type="ORF">TNCT_252601</name>
</gene>
<keyword evidence="2" id="KW-1185">Reference proteome</keyword>
<evidence type="ECO:0000313" key="1">
    <source>
        <dbReference type="EMBL" id="GFR02667.1"/>
    </source>
</evidence>